<dbReference type="AlphaFoldDB" id="A0A4U8QE30"/>
<dbReference type="Gene3D" id="3.30.1360.120">
    <property type="entry name" value="Probable tRNA modification gtpase trme, domain 1"/>
    <property type="match status" value="1"/>
</dbReference>
<dbReference type="InterPro" id="IPR028896">
    <property type="entry name" value="GcvT/YgfZ/DmdA"/>
</dbReference>
<dbReference type="GO" id="GO:0019464">
    <property type="term" value="P:glycine decarboxylation via glycine cleavage system"/>
    <property type="evidence" value="ECO:0007669"/>
    <property type="project" value="UniProtKB-UniRule"/>
</dbReference>
<name>A0A4U8QE30_9FIRM</name>
<evidence type="ECO:0000256" key="6">
    <source>
        <dbReference type="ARBA" id="ARBA00047665"/>
    </source>
</evidence>
<evidence type="ECO:0000256" key="7">
    <source>
        <dbReference type="HAMAP-Rule" id="MF_00259"/>
    </source>
</evidence>
<dbReference type="PANTHER" id="PTHR43757:SF2">
    <property type="entry name" value="AMINOMETHYLTRANSFERASE, MITOCHONDRIAL"/>
    <property type="match status" value="1"/>
</dbReference>
<protein>
    <recommendedName>
        <fullName evidence="2 7">Aminomethyltransferase</fullName>
        <ecNumber evidence="2 7">2.1.2.10</ecNumber>
    </recommendedName>
    <alternativeName>
        <fullName evidence="5 7">Glycine cleavage system T protein</fullName>
    </alternativeName>
</protein>
<dbReference type="EC" id="2.1.2.10" evidence="2 7"/>
<dbReference type="Proteomes" id="UP000306509">
    <property type="component" value="Unassembled WGS sequence"/>
</dbReference>
<evidence type="ECO:0000259" key="10">
    <source>
        <dbReference type="Pfam" id="PF08669"/>
    </source>
</evidence>
<dbReference type="InterPro" id="IPR006223">
    <property type="entry name" value="GcvT"/>
</dbReference>
<reference evidence="11 12" key="1">
    <citation type="journal article" date="2019" name="Anaerobe">
        <title>Detection of Robinsoniella peoriensis in multiple bone samples of a trauma patient.</title>
        <authorList>
            <person name="Schrottner P."/>
            <person name="Hartwich K."/>
            <person name="Bunk B."/>
            <person name="Schober I."/>
            <person name="Helbig S."/>
            <person name="Rudolph W.W."/>
            <person name="Gunzer F."/>
        </authorList>
    </citation>
    <scope>NUCLEOTIDE SEQUENCE [LARGE SCALE GENOMIC DNA]</scope>
    <source>
        <strain evidence="11 12">DSM 106044</strain>
    </source>
</reference>
<feature type="domain" description="GCVT N-terminal" evidence="9">
    <location>
        <begin position="7"/>
        <end position="264"/>
    </location>
</feature>
<evidence type="ECO:0000256" key="5">
    <source>
        <dbReference type="ARBA" id="ARBA00031395"/>
    </source>
</evidence>
<comment type="function">
    <text evidence="7">The glycine cleavage system catalyzes the degradation of glycine.</text>
</comment>
<proteinExistence type="inferred from homology"/>
<dbReference type="Pfam" id="PF08669">
    <property type="entry name" value="GCV_T_C"/>
    <property type="match status" value="1"/>
</dbReference>
<dbReference type="InterPro" id="IPR006222">
    <property type="entry name" value="GCVT_N"/>
</dbReference>
<dbReference type="GO" id="GO:0004047">
    <property type="term" value="F:aminomethyltransferase activity"/>
    <property type="evidence" value="ECO:0007669"/>
    <property type="project" value="UniProtKB-UniRule"/>
</dbReference>
<dbReference type="Pfam" id="PF01571">
    <property type="entry name" value="GCV_T"/>
    <property type="match status" value="1"/>
</dbReference>
<dbReference type="GO" id="GO:0005960">
    <property type="term" value="C:glycine cleavage complex"/>
    <property type="evidence" value="ECO:0007669"/>
    <property type="project" value="InterPro"/>
</dbReference>
<dbReference type="PANTHER" id="PTHR43757">
    <property type="entry name" value="AMINOMETHYLTRANSFERASE"/>
    <property type="match status" value="1"/>
</dbReference>
<comment type="similarity">
    <text evidence="1 7">Belongs to the GcvT family.</text>
</comment>
<dbReference type="SUPFAM" id="SSF101790">
    <property type="entry name" value="Aminomethyltransferase beta-barrel domain"/>
    <property type="match status" value="1"/>
</dbReference>
<dbReference type="GO" id="GO:0032259">
    <property type="term" value="P:methylation"/>
    <property type="evidence" value="ECO:0007669"/>
    <property type="project" value="UniProtKB-KW"/>
</dbReference>
<evidence type="ECO:0000256" key="1">
    <source>
        <dbReference type="ARBA" id="ARBA00008609"/>
    </source>
</evidence>
<evidence type="ECO:0000256" key="3">
    <source>
        <dbReference type="ARBA" id="ARBA00022576"/>
    </source>
</evidence>
<dbReference type="Gene3D" id="2.40.30.110">
    <property type="entry name" value="Aminomethyltransferase beta-barrel domains"/>
    <property type="match status" value="1"/>
</dbReference>
<organism evidence="11 12">
    <name type="scientific">Robinsoniella peoriensis</name>
    <dbReference type="NCBI Taxonomy" id="180332"/>
    <lineage>
        <taxon>Bacteria</taxon>
        <taxon>Bacillati</taxon>
        <taxon>Bacillota</taxon>
        <taxon>Clostridia</taxon>
        <taxon>Lachnospirales</taxon>
        <taxon>Lachnospiraceae</taxon>
        <taxon>Robinsoniella</taxon>
    </lineage>
</organism>
<keyword evidence="4 7" id="KW-0808">Transferase</keyword>
<comment type="caution">
    <text evidence="11">The sequence shown here is derived from an EMBL/GenBank/DDBJ whole genome shotgun (WGS) entry which is preliminary data.</text>
</comment>
<dbReference type="HAMAP" id="MF_00259">
    <property type="entry name" value="GcvT"/>
    <property type="match status" value="1"/>
</dbReference>
<dbReference type="InterPro" id="IPR029043">
    <property type="entry name" value="GcvT/YgfZ_C"/>
</dbReference>
<dbReference type="Gene3D" id="4.10.1250.10">
    <property type="entry name" value="Aminomethyltransferase fragment"/>
    <property type="match status" value="1"/>
</dbReference>
<feature type="domain" description="Aminomethyltransferase C-terminal" evidence="10">
    <location>
        <begin position="281"/>
        <end position="358"/>
    </location>
</feature>
<dbReference type="NCBIfam" id="NF001567">
    <property type="entry name" value="PRK00389.1"/>
    <property type="match status" value="1"/>
</dbReference>
<dbReference type="GO" id="GO:0008483">
    <property type="term" value="F:transaminase activity"/>
    <property type="evidence" value="ECO:0007669"/>
    <property type="project" value="UniProtKB-KW"/>
</dbReference>
<keyword evidence="12" id="KW-1185">Reference proteome</keyword>
<feature type="binding site" evidence="8">
    <location>
        <position position="197"/>
    </location>
    <ligand>
        <name>substrate</name>
    </ligand>
</feature>
<sequence>MERKTPLYERHVSQKGKMVDFAGYQLPVQYDAGVIAEHMAVRKNCGLFDVSHMGEFICRGKDALRNLNYLLTNDFTNMYDGQARYSPMCNEGGGILDDLIVYKIKEEDYFIVVNAANREKDFAWMNQHRFGDVQLMDISDFTAQIALQGPGAEAVIKNAVSEKDIPKKYYSANFKGQIKGIPCTISKTGYTGEEGFEFYCKPEDAVIIWDLLIELGEAEGILPCGLGARDTLRLEAAMPLYGHEMDEQITPCEAGLENFIKMKKEDFIGKKALEEGAGYPRHRMGLKVTGRGIIREQADIYREGSLIGKTTSGTYSPLFQYSIAMALLDRDRVKAGDEVEAVVRGRKVLAQVVELPFYRKKQEAAGNR</sequence>
<gene>
    <name evidence="7 11" type="primary">gcvT</name>
    <name evidence="11" type="ORF">DSM106044_03005</name>
</gene>
<comment type="subunit">
    <text evidence="7">The glycine cleavage system is composed of four proteins: P, T, L and H.</text>
</comment>
<evidence type="ECO:0000313" key="11">
    <source>
        <dbReference type="EMBL" id="TLD00166.1"/>
    </source>
</evidence>
<evidence type="ECO:0000256" key="2">
    <source>
        <dbReference type="ARBA" id="ARBA00012616"/>
    </source>
</evidence>
<evidence type="ECO:0000256" key="8">
    <source>
        <dbReference type="PIRSR" id="PIRSR006487-1"/>
    </source>
</evidence>
<dbReference type="RefSeq" id="WP_138002764.1">
    <property type="nucleotide sequence ID" value="NZ_QGQD01000058.1"/>
</dbReference>
<dbReference type="InterPro" id="IPR013977">
    <property type="entry name" value="GcvT_C"/>
</dbReference>
<keyword evidence="3 7" id="KW-0032">Aminotransferase</keyword>
<dbReference type="FunFam" id="4.10.1250.10:FF:000001">
    <property type="entry name" value="Aminomethyltransferase"/>
    <property type="match status" value="1"/>
</dbReference>
<keyword evidence="11" id="KW-0489">Methyltransferase</keyword>
<dbReference type="STRING" id="180332.GCA_000797495_03028"/>
<dbReference type="PIRSF" id="PIRSF006487">
    <property type="entry name" value="GcvT"/>
    <property type="match status" value="1"/>
</dbReference>
<comment type="catalytic activity">
    <reaction evidence="6 7">
        <text>N(6)-[(R)-S(8)-aminomethyldihydrolipoyl]-L-lysyl-[protein] + (6S)-5,6,7,8-tetrahydrofolate = N(6)-[(R)-dihydrolipoyl]-L-lysyl-[protein] + (6R)-5,10-methylene-5,6,7,8-tetrahydrofolate + NH4(+)</text>
        <dbReference type="Rhea" id="RHEA:16945"/>
        <dbReference type="Rhea" id="RHEA-COMP:10475"/>
        <dbReference type="Rhea" id="RHEA-COMP:10492"/>
        <dbReference type="ChEBI" id="CHEBI:15636"/>
        <dbReference type="ChEBI" id="CHEBI:28938"/>
        <dbReference type="ChEBI" id="CHEBI:57453"/>
        <dbReference type="ChEBI" id="CHEBI:83100"/>
        <dbReference type="ChEBI" id="CHEBI:83143"/>
        <dbReference type="EC" id="2.1.2.10"/>
    </reaction>
</comment>
<evidence type="ECO:0000259" key="9">
    <source>
        <dbReference type="Pfam" id="PF01571"/>
    </source>
</evidence>
<accession>A0A4U8QE30</accession>
<dbReference type="InterPro" id="IPR022903">
    <property type="entry name" value="GcvT_bac"/>
</dbReference>
<evidence type="ECO:0000313" key="12">
    <source>
        <dbReference type="Proteomes" id="UP000306509"/>
    </source>
</evidence>
<dbReference type="FunFam" id="3.30.70.1400:FF:000001">
    <property type="entry name" value="Aminomethyltransferase"/>
    <property type="match status" value="1"/>
</dbReference>
<dbReference type="NCBIfam" id="TIGR00528">
    <property type="entry name" value="gcvT"/>
    <property type="match status" value="1"/>
</dbReference>
<evidence type="ECO:0000256" key="4">
    <source>
        <dbReference type="ARBA" id="ARBA00022679"/>
    </source>
</evidence>
<dbReference type="EMBL" id="QGQD01000058">
    <property type="protein sequence ID" value="TLD00166.1"/>
    <property type="molecule type" value="Genomic_DNA"/>
</dbReference>
<dbReference type="GO" id="GO:0008168">
    <property type="term" value="F:methyltransferase activity"/>
    <property type="evidence" value="ECO:0007669"/>
    <property type="project" value="UniProtKB-KW"/>
</dbReference>
<dbReference type="SUPFAM" id="SSF103025">
    <property type="entry name" value="Folate-binding domain"/>
    <property type="match status" value="1"/>
</dbReference>
<dbReference type="Gene3D" id="3.30.70.1400">
    <property type="entry name" value="Aminomethyltransferase beta-barrel domains"/>
    <property type="match status" value="1"/>
</dbReference>
<dbReference type="GO" id="GO:0005829">
    <property type="term" value="C:cytosol"/>
    <property type="evidence" value="ECO:0007669"/>
    <property type="project" value="TreeGrafter"/>
</dbReference>
<dbReference type="InterPro" id="IPR027266">
    <property type="entry name" value="TrmE/GcvT-like"/>
</dbReference>